<protein>
    <submittedName>
        <fullName evidence="3">Uncharacterized protein</fullName>
    </submittedName>
</protein>
<feature type="transmembrane region" description="Helical" evidence="2">
    <location>
        <begin position="12"/>
        <end position="34"/>
    </location>
</feature>
<organism evidence="3 4">
    <name type="scientific">Armillaria solidipes</name>
    <dbReference type="NCBI Taxonomy" id="1076256"/>
    <lineage>
        <taxon>Eukaryota</taxon>
        <taxon>Fungi</taxon>
        <taxon>Dikarya</taxon>
        <taxon>Basidiomycota</taxon>
        <taxon>Agaricomycotina</taxon>
        <taxon>Agaricomycetes</taxon>
        <taxon>Agaricomycetidae</taxon>
        <taxon>Agaricales</taxon>
        <taxon>Marasmiineae</taxon>
        <taxon>Physalacriaceae</taxon>
        <taxon>Armillaria</taxon>
    </lineage>
</organism>
<evidence type="ECO:0000256" key="2">
    <source>
        <dbReference type="SAM" id="Phobius"/>
    </source>
</evidence>
<keyword evidence="2" id="KW-1133">Transmembrane helix</keyword>
<evidence type="ECO:0000313" key="3">
    <source>
        <dbReference type="EMBL" id="PBK62298.1"/>
    </source>
</evidence>
<sequence length="210" mass="23421">MTPDLSNELTIALSTAAVGAVLITFTTAYIVVTWQQPILQYLRRYRILTPIQQQPRPYPLHYGSGTTMEPLVPEEQNARRRGYPAPPSDDSLLSREEPRNATPGPSNVPRTPSPALTANDRDIRARYEEFPPPPYDPHDLPTPERALAPIHSCRLGHFAPFPTQPQRIHICAPIPCPSESSDKEDALPIDIDEAIEADFPLPRRLEAPVP</sequence>
<name>A0A2H3B8C5_9AGAR</name>
<keyword evidence="4" id="KW-1185">Reference proteome</keyword>
<reference evidence="4" key="1">
    <citation type="journal article" date="2017" name="Nat. Ecol. Evol.">
        <title>Genome expansion and lineage-specific genetic innovations in the forest pathogenic fungi Armillaria.</title>
        <authorList>
            <person name="Sipos G."/>
            <person name="Prasanna A.N."/>
            <person name="Walter M.C."/>
            <person name="O'Connor E."/>
            <person name="Balint B."/>
            <person name="Krizsan K."/>
            <person name="Kiss B."/>
            <person name="Hess J."/>
            <person name="Varga T."/>
            <person name="Slot J."/>
            <person name="Riley R."/>
            <person name="Boka B."/>
            <person name="Rigling D."/>
            <person name="Barry K."/>
            <person name="Lee J."/>
            <person name="Mihaltcheva S."/>
            <person name="LaButti K."/>
            <person name="Lipzen A."/>
            <person name="Waldron R."/>
            <person name="Moloney N.M."/>
            <person name="Sperisen C."/>
            <person name="Kredics L."/>
            <person name="Vagvoelgyi C."/>
            <person name="Patrignani A."/>
            <person name="Fitzpatrick D."/>
            <person name="Nagy I."/>
            <person name="Doyle S."/>
            <person name="Anderson J.B."/>
            <person name="Grigoriev I.V."/>
            <person name="Gueldener U."/>
            <person name="Muensterkoetter M."/>
            <person name="Nagy L.G."/>
        </authorList>
    </citation>
    <scope>NUCLEOTIDE SEQUENCE [LARGE SCALE GENOMIC DNA]</scope>
    <source>
        <strain evidence="4">28-4</strain>
    </source>
</reference>
<dbReference type="Proteomes" id="UP000218334">
    <property type="component" value="Unassembled WGS sequence"/>
</dbReference>
<dbReference type="AlphaFoldDB" id="A0A2H3B8C5"/>
<evidence type="ECO:0000313" key="4">
    <source>
        <dbReference type="Proteomes" id="UP000218334"/>
    </source>
</evidence>
<gene>
    <name evidence="3" type="ORF">ARMSODRAFT_1024914</name>
</gene>
<evidence type="ECO:0000256" key="1">
    <source>
        <dbReference type="SAM" id="MobiDB-lite"/>
    </source>
</evidence>
<proteinExistence type="predicted"/>
<feature type="compositionally biased region" description="Polar residues" evidence="1">
    <location>
        <begin position="103"/>
        <end position="116"/>
    </location>
</feature>
<accession>A0A2H3B8C5</accession>
<feature type="region of interest" description="Disordered" evidence="1">
    <location>
        <begin position="75"/>
        <end position="117"/>
    </location>
</feature>
<keyword evidence="2" id="KW-0812">Transmembrane</keyword>
<keyword evidence="2" id="KW-0472">Membrane</keyword>
<dbReference type="EMBL" id="KZ293467">
    <property type="protein sequence ID" value="PBK62298.1"/>
    <property type="molecule type" value="Genomic_DNA"/>
</dbReference>